<dbReference type="PROSITE" id="PS50977">
    <property type="entry name" value="HTH_TETR_2"/>
    <property type="match status" value="1"/>
</dbReference>
<feature type="DNA-binding region" description="H-T-H motif" evidence="2">
    <location>
        <begin position="31"/>
        <end position="50"/>
    </location>
</feature>
<evidence type="ECO:0000313" key="5">
    <source>
        <dbReference type="Proteomes" id="UP001595843"/>
    </source>
</evidence>
<evidence type="ECO:0000313" key="4">
    <source>
        <dbReference type="EMBL" id="MFC4075800.1"/>
    </source>
</evidence>
<dbReference type="InterPro" id="IPR001647">
    <property type="entry name" value="HTH_TetR"/>
</dbReference>
<accession>A0ABV8JBE8</accession>
<dbReference type="PANTHER" id="PTHR30055:SF146">
    <property type="entry name" value="HTH-TYPE TRANSCRIPTIONAL DUAL REGULATOR CECR"/>
    <property type="match status" value="1"/>
</dbReference>
<dbReference type="SUPFAM" id="SSF46689">
    <property type="entry name" value="Homeodomain-like"/>
    <property type="match status" value="1"/>
</dbReference>
<sequence length="188" mass="21592">MPKVIDHDEYREELLSQCLELFAREGYGALSMRKIADALDVSTGTLYHYFSSKEDLFHQLVEVITCQDLFDAETALKDAETLDARIDALLRFIEERESSFLNQVFIWMDYYRNITPEAEPGPREALIEYEEGIARLLGTEDPEIARFILVMMNGLVIQRYLDGGRTSLEGQSALIRDFLIQRKAKGSL</sequence>
<comment type="caution">
    <text evidence="4">The sequence shown here is derived from an EMBL/GenBank/DDBJ whole genome shotgun (WGS) entry which is preliminary data.</text>
</comment>
<gene>
    <name evidence="4" type="ORF">ACFOUO_03150</name>
</gene>
<dbReference type="PRINTS" id="PR00455">
    <property type="entry name" value="HTHTETR"/>
</dbReference>
<dbReference type="Pfam" id="PF00440">
    <property type="entry name" value="TetR_N"/>
    <property type="match status" value="1"/>
</dbReference>
<reference evidence="5" key="1">
    <citation type="journal article" date="2019" name="Int. J. Syst. Evol. Microbiol.">
        <title>The Global Catalogue of Microorganisms (GCM) 10K type strain sequencing project: providing services to taxonomists for standard genome sequencing and annotation.</title>
        <authorList>
            <consortium name="The Broad Institute Genomics Platform"/>
            <consortium name="The Broad Institute Genome Sequencing Center for Infectious Disease"/>
            <person name="Wu L."/>
            <person name="Ma J."/>
        </authorList>
    </citation>
    <scope>NUCLEOTIDE SEQUENCE [LARGE SCALE GENOMIC DNA]</scope>
    <source>
        <strain evidence="5">IBRC-M 10813</strain>
    </source>
</reference>
<keyword evidence="5" id="KW-1185">Reference proteome</keyword>
<protein>
    <submittedName>
        <fullName evidence="4">TetR/AcrR family transcriptional regulator</fullName>
    </submittedName>
</protein>
<dbReference type="PANTHER" id="PTHR30055">
    <property type="entry name" value="HTH-TYPE TRANSCRIPTIONAL REGULATOR RUTR"/>
    <property type="match status" value="1"/>
</dbReference>
<evidence type="ECO:0000259" key="3">
    <source>
        <dbReference type="PROSITE" id="PS50977"/>
    </source>
</evidence>
<dbReference type="RefSeq" id="WP_380702062.1">
    <property type="nucleotide sequence ID" value="NZ_JBHSAP010000007.1"/>
</dbReference>
<dbReference type="InterPro" id="IPR009057">
    <property type="entry name" value="Homeodomain-like_sf"/>
</dbReference>
<feature type="domain" description="HTH tetR-type" evidence="3">
    <location>
        <begin position="8"/>
        <end position="68"/>
    </location>
</feature>
<dbReference type="InterPro" id="IPR023772">
    <property type="entry name" value="DNA-bd_HTH_TetR-type_CS"/>
</dbReference>
<dbReference type="Proteomes" id="UP001595843">
    <property type="component" value="Unassembled WGS sequence"/>
</dbReference>
<dbReference type="EMBL" id="JBHSAP010000007">
    <property type="protein sequence ID" value="MFC4075800.1"/>
    <property type="molecule type" value="Genomic_DNA"/>
</dbReference>
<dbReference type="InterPro" id="IPR050109">
    <property type="entry name" value="HTH-type_TetR-like_transc_reg"/>
</dbReference>
<evidence type="ECO:0000256" key="2">
    <source>
        <dbReference type="PROSITE-ProRule" id="PRU00335"/>
    </source>
</evidence>
<organism evidence="4 5">
    <name type="scientific">Salinithrix halophila</name>
    <dbReference type="NCBI Taxonomy" id="1485204"/>
    <lineage>
        <taxon>Bacteria</taxon>
        <taxon>Bacillati</taxon>
        <taxon>Bacillota</taxon>
        <taxon>Bacilli</taxon>
        <taxon>Bacillales</taxon>
        <taxon>Thermoactinomycetaceae</taxon>
        <taxon>Salinithrix</taxon>
    </lineage>
</organism>
<dbReference type="PROSITE" id="PS01081">
    <property type="entry name" value="HTH_TETR_1"/>
    <property type="match status" value="1"/>
</dbReference>
<dbReference type="Gene3D" id="1.10.357.10">
    <property type="entry name" value="Tetracycline Repressor, domain 2"/>
    <property type="match status" value="1"/>
</dbReference>
<proteinExistence type="predicted"/>
<keyword evidence="1 2" id="KW-0238">DNA-binding</keyword>
<evidence type="ECO:0000256" key="1">
    <source>
        <dbReference type="ARBA" id="ARBA00023125"/>
    </source>
</evidence>
<name>A0ABV8JBE8_9BACL</name>